<evidence type="ECO:0000259" key="2">
    <source>
        <dbReference type="SMART" id="SM00666"/>
    </source>
</evidence>
<dbReference type="AlphaFoldDB" id="A0A5B7AAV2"/>
<evidence type="ECO:0000313" key="3">
    <source>
        <dbReference type="EMBL" id="MPA53514.1"/>
    </source>
</evidence>
<dbReference type="Pfam" id="PF00564">
    <property type="entry name" value="PB1"/>
    <property type="match status" value="1"/>
</dbReference>
<sequence length="471" mass="51207">MENYYSGDSSPRSREREIEFENPSTWEEQPPSNNYKVKFMCSYGGKIHPRPNDNQLCYMGGETKILAVDRNIKFSGIISKLSALCDADVCLKYQLPGEDLDALISVTNDDDLDHMMHEYDRMYRASAKPARLRLFIFPVNPPAVPQSSFGSNEVKSDRERFLDALNSGPIQSSSPPSTVAPPNHVDFLFGLDEGMPPSVATKLQDQIPESSVASEREIPVPAAEDRVVVPDQIQRQIQDLQRLQIGGQEQAMYRRKSDDNLVGGFTGDYYVQKMPEKVSPATSPMTVQQTVSAPAGYWPENHGGGFQATTLGAEQPVYMIQAQGGIYHAPMGRPVTGPTGQGYYAIQRMPPELYRDQPMYNVMPPMATAPAQTVAQPTLPHQPPPKLAAYSEGIGMVRSPTTGGVGVADTGYAAVAYDSGMGRQVYYTAAGGVVPSQYQAMAAAAASADMRPPGALNQEGKVVAKVSQATV</sequence>
<dbReference type="PANTHER" id="PTHR31066">
    <property type="entry name" value="OS05G0427100 PROTEIN-RELATED"/>
    <property type="match status" value="1"/>
</dbReference>
<accession>A0A5B7AAV2</accession>
<organism evidence="3">
    <name type="scientific">Davidia involucrata</name>
    <name type="common">Dove tree</name>
    <dbReference type="NCBI Taxonomy" id="16924"/>
    <lineage>
        <taxon>Eukaryota</taxon>
        <taxon>Viridiplantae</taxon>
        <taxon>Streptophyta</taxon>
        <taxon>Embryophyta</taxon>
        <taxon>Tracheophyta</taxon>
        <taxon>Spermatophyta</taxon>
        <taxon>Magnoliopsida</taxon>
        <taxon>eudicotyledons</taxon>
        <taxon>Gunneridae</taxon>
        <taxon>Pentapetalae</taxon>
        <taxon>asterids</taxon>
        <taxon>Cornales</taxon>
        <taxon>Nyssaceae</taxon>
        <taxon>Davidia</taxon>
    </lineage>
</organism>
<name>A0A5B7AAV2_DAVIN</name>
<dbReference type="Gene3D" id="3.10.20.90">
    <property type="entry name" value="Phosphatidylinositol 3-kinase Catalytic Subunit, Chain A, domain 1"/>
    <property type="match status" value="1"/>
</dbReference>
<dbReference type="FunFam" id="3.10.20.90:FF:000058">
    <property type="entry name" value="Octicosapeptide/phox/Bem1p domain kinase superfamily protein"/>
    <property type="match status" value="1"/>
</dbReference>
<dbReference type="InterPro" id="IPR053198">
    <property type="entry name" value="Gynoecium_Dev_Regulator"/>
</dbReference>
<dbReference type="SUPFAM" id="SSF54277">
    <property type="entry name" value="CAD &amp; PB1 domains"/>
    <property type="match status" value="1"/>
</dbReference>
<reference evidence="3" key="1">
    <citation type="submission" date="2019-08" db="EMBL/GenBank/DDBJ databases">
        <title>Reference gene set and small RNA set construction with multiple tissues from Davidia involucrata Baill.</title>
        <authorList>
            <person name="Yang H."/>
            <person name="Zhou C."/>
            <person name="Li G."/>
            <person name="Wang J."/>
            <person name="Gao P."/>
            <person name="Wang M."/>
            <person name="Wang R."/>
            <person name="Zhao Y."/>
        </authorList>
    </citation>
    <scope>NUCLEOTIDE SEQUENCE</scope>
    <source>
        <tissue evidence="3">Mixed with DoveR01_LX</tissue>
    </source>
</reference>
<feature type="compositionally biased region" description="Polar residues" evidence="1">
    <location>
        <begin position="1"/>
        <end position="10"/>
    </location>
</feature>
<protein>
    <recommendedName>
        <fullName evidence="2">PB1 domain-containing protein</fullName>
    </recommendedName>
</protein>
<evidence type="ECO:0000256" key="1">
    <source>
        <dbReference type="SAM" id="MobiDB-lite"/>
    </source>
</evidence>
<proteinExistence type="predicted"/>
<dbReference type="SMART" id="SM00666">
    <property type="entry name" value="PB1"/>
    <property type="match status" value="1"/>
</dbReference>
<dbReference type="PANTHER" id="PTHR31066:SF85">
    <property type="entry name" value="OS02G0809100 PROTEIN"/>
    <property type="match status" value="1"/>
</dbReference>
<gene>
    <name evidence="3" type="ORF">Din_022955</name>
</gene>
<feature type="domain" description="PB1" evidence="2">
    <location>
        <begin position="51"/>
        <end position="139"/>
    </location>
</feature>
<dbReference type="CDD" id="cd06410">
    <property type="entry name" value="PB1_UP2"/>
    <property type="match status" value="1"/>
</dbReference>
<dbReference type="EMBL" id="GHES01022955">
    <property type="protein sequence ID" value="MPA53514.1"/>
    <property type="molecule type" value="Transcribed_RNA"/>
</dbReference>
<feature type="region of interest" description="Disordered" evidence="1">
    <location>
        <begin position="1"/>
        <end position="27"/>
    </location>
</feature>
<dbReference type="InterPro" id="IPR000270">
    <property type="entry name" value="PB1_dom"/>
</dbReference>